<dbReference type="InterPro" id="IPR003691">
    <property type="entry name" value="FluC"/>
</dbReference>
<comment type="function">
    <text evidence="9 10">Fluoride-specific ion channel. Important for reducing fluoride concentration in the cell, thus reducing its toxicity.</text>
</comment>
<keyword evidence="10" id="KW-0406">Ion transport</keyword>
<feature type="transmembrane region" description="Helical" evidence="10">
    <location>
        <begin position="60"/>
        <end position="80"/>
    </location>
</feature>
<comment type="catalytic activity">
    <reaction evidence="8">
        <text>fluoride(in) = fluoride(out)</text>
        <dbReference type="Rhea" id="RHEA:76159"/>
        <dbReference type="ChEBI" id="CHEBI:17051"/>
    </reaction>
    <physiologicalReaction direction="left-to-right" evidence="8">
        <dbReference type="Rhea" id="RHEA:76160"/>
    </physiologicalReaction>
</comment>
<sequence>MHVVAVALGGALGTLLRLLLTSGSSGGAEWDPRISVVNVAGAFLLGMLARLPVRPQLRSLLGPGFLGAFTSFSALSITLVDGSAATAVALGLGVSLGLGVLAAALGYWLGGLVVPDEEAGA</sequence>
<evidence type="ECO:0000256" key="10">
    <source>
        <dbReference type="HAMAP-Rule" id="MF_00454"/>
    </source>
</evidence>
<feature type="transmembrane region" description="Helical" evidence="10">
    <location>
        <begin position="86"/>
        <end position="109"/>
    </location>
</feature>
<dbReference type="Pfam" id="PF02537">
    <property type="entry name" value="CRCB"/>
    <property type="match status" value="1"/>
</dbReference>
<evidence type="ECO:0000313" key="12">
    <source>
        <dbReference type="Proteomes" id="UP001500427"/>
    </source>
</evidence>
<keyword evidence="6 10" id="KW-0407">Ion channel</keyword>
<evidence type="ECO:0000256" key="2">
    <source>
        <dbReference type="ARBA" id="ARBA00022475"/>
    </source>
</evidence>
<keyword evidence="4 10" id="KW-1133">Transmembrane helix</keyword>
<evidence type="ECO:0000256" key="3">
    <source>
        <dbReference type="ARBA" id="ARBA00022692"/>
    </source>
</evidence>
<name>A0ABP9J6A2_9MICO</name>
<evidence type="ECO:0000256" key="7">
    <source>
        <dbReference type="ARBA" id="ARBA00035120"/>
    </source>
</evidence>
<gene>
    <name evidence="10" type="primary">fluC</name>
    <name evidence="10" type="synonym">crcB</name>
    <name evidence="11" type="ORF">GCM10023258_11950</name>
</gene>
<evidence type="ECO:0000256" key="4">
    <source>
        <dbReference type="ARBA" id="ARBA00022989"/>
    </source>
</evidence>
<evidence type="ECO:0000256" key="1">
    <source>
        <dbReference type="ARBA" id="ARBA00004651"/>
    </source>
</evidence>
<evidence type="ECO:0000313" key="11">
    <source>
        <dbReference type="EMBL" id="GAA5022039.1"/>
    </source>
</evidence>
<dbReference type="EMBL" id="BAABIW010000009">
    <property type="protein sequence ID" value="GAA5022039.1"/>
    <property type="molecule type" value="Genomic_DNA"/>
</dbReference>
<evidence type="ECO:0000256" key="9">
    <source>
        <dbReference type="ARBA" id="ARBA00049940"/>
    </source>
</evidence>
<keyword evidence="2 10" id="KW-1003">Cell membrane</keyword>
<evidence type="ECO:0000256" key="5">
    <source>
        <dbReference type="ARBA" id="ARBA00023136"/>
    </source>
</evidence>
<feature type="binding site" evidence="10">
    <location>
        <position position="70"/>
    </location>
    <ligand>
        <name>Na(+)</name>
        <dbReference type="ChEBI" id="CHEBI:29101"/>
        <note>structural</note>
    </ligand>
</feature>
<keyword evidence="10" id="KW-0813">Transport</keyword>
<accession>A0ABP9J6A2</accession>
<keyword evidence="5 10" id="KW-0472">Membrane</keyword>
<organism evidence="11 12">
    <name type="scientific">Terrabacter aeriphilus</name>
    <dbReference type="NCBI Taxonomy" id="515662"/>
    <lineage>
        <taxon>Bacteria</taxon>
        <taxon>Bacillati</taxon>
        <taxon>Actinomycetota</taxon>
        <taxon>Actinomycetes</taxon>
        <taxon>Micrococcales</taxon>
        <taxon>Intrasporangiaceae</taxon>
        <taxon>Terrabacter</taxon>
    </lineage>
</organism>
<keyword evidence="10" id="KW-0915">Sodium</keyword>
<dbReference type="Proteomes" id="UP001500427">
    <property type="component" value="Unassembled WGS sequence"/>
</dbReference>
<feature type="transmembrane region" description="Helical" evidence="10">
    <location>
        <begin position="36"/>
        <end position="53"/>
    </location>
</feature>
<comment type="subcellular location">
    <subcellularLocation>
        <location evidence="1 10">Cell membrane</location>
        <topology evidence="1 10">Multi-pass membrane protein</topology>
    </subcellularLocation>
</comment>
<comment type="similarity">
    <text evidence="7 10">Belongs to the fluoride channel Fluc/FEX (TC 1.A.43) family.</text>
</comment>
<evidence type="ECO:0000256" key="8">
    <source>
        <dbReference type="ARBA" id="ARBA00035585"/>
    </source>
</evidence>
<feature type="binding site" evidence="10">
    <location>
        <position position="67"/>
    </location>
    <ligand>
        <name>Na(+)</name>
        <dbReference type="ChEBI" id="CHEBI:29101"/>
        <note>structural</note>
    </ligand>
</feature>
<proteinExistence type="inferred from homology"/>
<comment type="activity regulation">
    <text evidence="10">Na(+) is not transported, but it plays an essential structural role and its presence is essential for fluoride channel function.</text>
</comment>
<reference evidence="12" key="1">
    <citation type="journal article" date="2019" name="Int. J. Syst. Evol. Microbiol.">
        <title>The Global Catalogue of Microorganisms (GCM) 10K type strain sequencing project: providing services to taxonomists for standard genome sequencing and annotation.</title>
        <authorList>
            <consortium name="The Broad Institute Genomics Platform"/>
            <consortium name="The Broad Institute Genome Sequencing Center for Infectious Disease"/>
            <person name="Wu L."/>
            <person name="Ma J."/>
        </authorList>
    </citation>
    <scope>NUCLEOTIDE SEQUENCE [LARGE SCALE GENOMIC DNA]</scope>
    <source>
        <strain evidence="12">JCM 17687</strain>
    </source>
</reference>
<keyword evidence="12" id="KW-1185">Reference proteome</keyword>
<keyword evidence="10" id="KW-0479">Metal-binding</keyword>
<dbReference type="HAMAP" id="MF_00454">
    <property type="entry name" value="FluC"/>
    <property type="match status" value="1"/>
</dbReference>
<dbReference type="RefSeq" id="WP_345506536.1">
    <property type="nucleotide sequence ID" value="NZ_BAABIW010000009.1"/>
</dbReference>
<protein>
    <recommendedName>
        <fullName evidence="10">Fluoride-specific ion channel FluC</fullName>
    </recommendedName>
</protein>
<evidence type="ECO:0000256" key="6">
    <source>
        <dbReference type="ARBA" id="ARBA00023303"/>
    </source>
</evidence>
<comment type="caution">
    <text evidence="11">The sequence shown here is derived from an EMBL/GenBank/DDBJ whole genome shotgun (WGS) entry which is preliminary data.</text>
</comment>
<keyword evidence="3 10" id="KW-0812">Transmembrane</keyword>